<gene>
    <name evidence="5" type="ORF">g.44365</name>
</gene>
<dbReference type="PROSITE" id="PS50897">
    <property type="entry name" value="CTLH"/>
    <property type="match status" value="1"/>
</dbReference>
<dbReference type="SMART" id="SM00668">
    <property type="entry name" value="CTLH"/>
    <property type="match status" value="1"/>
</dbReference>
<dbReference type="InterPro" id="IPR051350">
    <property type="entry name" value="WD_repeat-ST_regulator"/>
</dbReference>
<sequence>LNSSSASSSSNSMHEEHPTNGCSNQNGNPPPIDGANTNGNFIEADSDTGSIDPPFASVSHLSRLNQDIVRLIGQHLISIGLNRSAEVLMAESGCRLDHPVVAKFREHIMDGNWAKAETDLENLKPLIKKSNMGLQEMKFLILEQKYLECLEDNRLYEALHVLRNEITPLNHQTDRVHQLTSYIMCSTSKDLFDKTKWEGKGIKSRSLLLENLQEYLPAEVMLPPRRLLCLLDQAIELQVNNCLFHNTGERINLDNYSLLVNHKCSRDTFPNRCIQVLNDHIDEIWFCQFSPDGSKLA</sequence>
<evidence type="ECO:0000256" key="1">
    <source>
        <dbReference type="ARBA" id="ARBA00022574"/>
    </source>
</evidence>
<name>A0A1B6GA99_9HEMI</name>
<keyword evidence="1" id="KW-0853">WD repeat</keyword>
<feature type="region of interest" description="Disordered" evidence="3">
    <location>
        <begin position="1"/>
        <end position="49"/>
    </location>
</feature>
<dbReference type="PROSITE" id="PS50896">
    <property type="entry name" value="LISH"/>
    <property type="match status" value="1"/>
</dbReference>
<evidence type="ECO:0000313" key="5">
    <source>
        <dbReference type="EMBL" id="JAS59359.1"/>
    </source>
</evidence>
<reference evidence="5" key="1">
    <citation type="submission" date="2015-11" db="EMBL/GenBank/DDBJ databases">
        <title>De novo transcriptome assembly of four potential Pierce s Disease insect vectors from Arizona vineyards.</title>
        <authorList>
            <person name="Tassone E.E."/>
        </authorList>
    </citation>
    <scope>NUCLEOTIDE SEQUENCE</scope>
</reference>
<dbReference type="PANTHER" id="PTHR22838">
    <property type="entry name" value="WD REPEAT PROTEIN 26-RELATED"/>
    <property type="match status" value="1"/>
</dbReference>
<keyword evidence="2" id="KW-0677">Repeat</keyword>
<organism evidence="5">
    <name type="scientific">Cuerna arida</name>
    <dbReference type="NCBI Taxonomy" id="1464854"/>
    <lineage>
        <taxon>Eukaryota</taxon>
        <taxon>Metazoa</taxon>
        <taxon>Ecdysozoa</taxon>
        <taxon>Arthropoda</taxon>
        <taxon>Hexapoda</taxon>
        <taxon>Insecta</taxon>
        <taxon>Pterygota</taxon>
        <taxon>Neoptera</taxon>
        <taxon>Paraneoptera</taxon>
        <taxon>Hemiptera</taxon>
        <taxon>Auchenorrhyncha</taxon>
        <taxon>Membracoidea</taxon>
        <taxon>Cicadellidae</taxon>
        <taxon>Cicadellinae</taxon>
        <taxon>Proconiini</taxon>
        <taxon>Cuerna</taxon>
    </lineage>
</organism>
<feature type="non-terminal residue" evidence="5">
    <location>
        <position position="1"/>
    </location>
</feature>
<proteinExistence type="predicted"/>
<dbReference type="SMART" id="SM00667">
    <property type="entry name" value="LisH"/>
    <property type="match status" value="1"/>
</dbReference>
<dbReference type="InterPro" id="IPR006595">
    <property type="entry name" value="CTLH_C"/>
</dbReference>
<evidence type="ECO:0000256" key="3">
    <source>
        <dbReference type="SAM" id="MobiDB-lite"/>
    </source>
</evidence>
<feature type="domain" description="CTLH" evidence="4">
    <location>
        <begin position="103"/>
        <end position="157"/>
    </location>
</feature>
<accession>A0A1B6GA99</accession>
<dbReference type="PANTHER" id="PTHR22838:SF0">
    <property type="entry name" value="WD REPEAT-CONTAINING PROTEIN 26"/>
    <property type="match status" value="1"/>
</dbReference>
<feature type="compositionally biased region" description="Low complexity" evidence="3">
    <location>
        <begin position="1"/>
        <end position="12"/>
    </location>
</feature>
<dbReference type="GO" id="GO:0043161">
    <property type="term" value="P:proteasome-mediated ubiquitin-dependent protein catabolic process"/>
    <property type="evidence" value="ECO:0007669"/>
    <property type="project" value="TreeGrafter"/>
</dbReference>
<dbReference type="EMBL" id="GECZ01010410">
    <property type="protein sequence ID" value="JAS59359.1"/>
    <property type="molecule type" value="Transcribed_RNA"/>
</dbReference>
<evidence type="ECO:0000256" key="2">
    <source>
        <dbReference type="ARBA" id="ARBA00022737"/>
    </source>
</evidence>
<feature type="non-terminal residue" evidence="5">
    <location>
        <position position="297"/>
    </location>
</feature>
<evidence type="ECO:0000259" key="4">
    <source>
        <dbReference type="PROSITE" id="PS50897"/>
    </source>
</evidence>
<protein>
    <recommendedName>
        <fullName evidence="4">CTLH domain-containing protein</fullName>
    </recommendedName>
</protein>
<dbReference type="GO" id="GO:0034657">
    <property type="term" value="C:GID complex"/>
    <property type="evidence" value="ECO:0007669"/>
    <property type="project" value="TreeGrafter"/>
</dbReference>
<dbReference type="AlphaFoldDB" id="A0A1B6GA99"/>
<dbReference type="InterPro" id="IPR006594">
    <property type="entry name" value="LisH"/>
</dbReference>